<evidence type="ECO:0000313" key="8">
    <source>
        <dbReference type="EMBL" id="MFC3025311.1"/>
    </source>
</evidence>
<comment type="subcellular location">
    <subcellularLocation>
        <location evidence="1">Membrane</location>
    </subcellularLocation>
</comment>
<dbReference type="CDD" id="cd11386">
    <property type="entry name" value="MCP_signal"/>
    <property type="match status" value="1"/>
</dbReference>
<dbReference type="InterPro" id="IPR003660">
    <property type="entry name" value="HAMP_dom"/>
</dbReference>
<keyword evidence="2 4" id="KW-0807">Transducer</keyword>
<comment type="caution">
    <text evidence="8">The sequence shown here is derived from an EMBL/GenBank/DDBJ whole genome shotgun (WGS) entry which is preliminary data.</text>
</comment>
<dbReference type="PROSITE" id="PS50885">
    <property type="entry name" value="HAMP"/>
    <property type="match status" value="1"/>
</dbReference>
<protein>
    <submittedName>
        <fullName evidence="8">Methyl-accepting chemotaxis protein</fullName>
    </submittedName>
</protein>
<proteinExistence type="inferred from homology"/>
<evidence type="ECO:0000256" key="5">
    <source>
        <dbReference type="SAM" id="Phobius"/>
    </source>
</evidence>
<dbReference type="EMBL" id="JBHRSE010000115">
    <property type="protein sequence ID" value="MFC3025311.1"/>
    <property type="molecule type" value="Genomic_DNA"/>
</dbReference>
<feature type="transmembrane region" description="Helical" evidence="5">
    <location>
        <begin position="210"/>
        <end position="236"/>
    </location>
</feature>
<reference evidence="9" key="1">
    <citation type="journal article" date="2019" name="Int. J. Syst. Evol. Microbiol.">
        <title>The Global Catalogue of Microorganisms (GCM) 10K type strain sequencing project: providing services to taxonomists for standard genome sequencing and annotation.</title>
        <authorList>
            <consortium name="The Broad Institute Genomics Platform"/>
            <consortium name="The Broad Institute Genome Sequencing Center for Infectious Disease"/>
            <person name="Wu L."/>
            <person name="Ma J."/>
        </authorList>
    </citation>
    <scope>NUCLEOTIDE SEQUENCE [LARGE SCALE GENOMIC DNA]</scope>
    <source>
        <strain evidence="9">KCTC 62784</strain>
    </source>
</reference>
<evidence type="ECO:0000259" key="6">
    <source>
        <dbReference type="PROSITE" id="PS50111"/>
    </source>
</evidence>
<evidence type="ECO:0000256" key="4">
    <source>
        <dbReference type="PROSITE-ProRule" id="PRU00284"/>
    </source>
</evidence>
<evidence type="ECO:0000313" key="9">
    <source>
        <dbReference type="Proteomes" id="UP001595384"/>
    </source>
</evidence>
<dbReference type="RefSeq" id="WP_123014438.1">
    <property type="nucleotide sequence ID" value="NZ_AP024912.1"/>
</dbReference>
<keyword evidence="5" id="KW-0812">Transmembrane</keyword>
<organism evidence="8 9">
    <name type="scientific">Vibrio zhugei</name>
    <dbReference type="NCBI Taxonomy" id="2479546"/>
    <lineage>
        <taxon>Bacteria</taxon>
        <taxon>Pseudomonadati</taxon>
        <taxon>Pseudomonadota</taxon>
        <taxon>Gammaproteobacteria</taxon>
        <taxon>Vibrionales</taxon>
        <taxon>Vibrionaceae</taxon>
        <taxon>Vibrio</taxon>
    </lineage>
</organism>
<dbReference type="SUPFAM" id="SSF58104">
    <property type="entry name" value="Methyl-accepting chemotaxis protein (MCP) signaling domain"/>
    <property type="match status" value="1"/>
</dbReference>
<feature type="domain" description="HAMP" evidence="7">
    <location>
        <begin position="233"/>
        <end position="285"/>
    </location>
</feature>
<feature type="domain" description="Methyl-accepting transducer" evidence="6">
    <location>
        <begin position="290"/>
        <end position="526"/>
    </location>
</feature>
<evidence type="ECO:0000259" key="7">
    <source>
        <dbReference type="PROSITE" id="PS50885"/>
    </source>
</evidence>
<evidence type="ECO:0000256" key="1">
    <source>
        <dbReference type="ARBA" id="ARBA00004370"/>
    </source>
</evidence>
<evidence type="ECO:0000256" key="2">
    <source>
        <dbReference type="ARBA" id="ARBA00023224"/>
    </source>
</evidence>
<accession>A0ABV7CE50</accession>
<keyword evidence="5" id="KW-1133">Transmembrane helix</keyword>
<sequence length="569" mass="61622">MQFFKNVSIAKKLIGTIVVMLLCLVGVSTFAIYKMSLVATEIDVIAEENIPLSKLATDVTVKQLHGAILLEKAFRIAGIETKEQTQALTGYDAKIRQIAHDFNQQVHTAQTLLKTSIEHAFHPKVKARLVALNAKLDTIIANHHGYERLLVEVLDGLKAGRGPEELSDVAFTLEQQQTKFDEDLQQFLSHLERATQSAVNMTKKEEHQALTYMVGVSVASIIVGVMLGIILSRYLVKGIAVACDMAKEMAKGNFNQSSPVHSKDETGMLIENMNNVCLSLSTMVGQVIDRADNIAATVVELSSVADTNRRAMATQQDNTTQVASAMTEMAATIHEVANNATSSSDATDQLDQSAKKGTHVISEAQALSEKLQQQGEAFRAIVNVIQDSTREIQNFIQVVDGISEQTNLLALNASIEAARAGEQGRGFAVVADEVRHLASRSQKATKEIESLINQLVGNTKEASDVVDNSAATIEKTTFNIHQVQDVFGYIAQSITELAEANVQVATASEQQSVASLQISSNLESIQHSGENVLLSTSETAQASEDLSVQANGLKELMHQFQVANIATPT</sequence>
<dbReference type="InterPro" id="IPR004090">
    <property type="entry name" value="Chemotax_Me-accpt_rcpt"/>
</dbReference>
<dbReference type="Pfam" id="PF00672">
    <property type="entry name" value="HAMP"/>
    <property type="match status" value="1"/>
</dbReference>
<dbReference type="PANTHER" id="PTHR32089:SF120">
    <property type="entry name" value="METHYL-ACCEPTING CHEMOTAXIS PROTEIN TLPQ"/>
    <property type="match status" value="1"/>
</dbReference>
<dbReference type="InterPro" id="IPR004089">
    <property type="entry name" value="MCPsignal_dom"/>
</dbReference>
<dbReference type="Gene3D" id="1.10.287.950">
    <property type="entry name" value="Methyl-accepting chemotaxis protein"/>
    <property type="match status" value="1"/>
</dbReference>
<keyword evidence="9" id="KW-1185">Reference proteome</keyword>
<dbReference type="PRINTS" id="PR00260">
    <property type="entry name" value="CHEMTRNSDUCR"/>
</dbReference>
<name>A0ABV7CE50_9VIBR</name>
<dbReference type="Pfam" id="PF00015">
    <property type="entry name" value="MCPsignal"/>
    <property type="match status" value="1"/>
</dbReference>
<dbReference type="CDD" id="cd06225">
    <property type="entry name" value="HAMP"/>
    <property type="match status" value="1"/>
</dbReference>
<keyword evidence="5" id="KW-0472">Membrane</keyword>
<dbReference type="SMART" id="SM00283">
    <property type="entry name" value="MA"/>
    <property type="match status" value="1"/>
</dbReference>
<dbReference type="PANTHER" id="PTHR32089">
    <property type="entry name" value="METHYL-ACCEPTING CHEMOTAXIS PROTEIN MCPB"/>
    <property type="match status" value="1"/>
</dbReference>
<dbReference type="PROSITE" id="PS50111">
    <property type="entry name" value="CHEMOTAXIS_TRANSDUC_2"/>
    <property type="match status" value="1"/>
</dbReference>
<feature type="transmembrane region" description="Helical" evidence="5">
    <location>
        <begin position="13"/>
        <end position="33"/>
    </location>
</feature>
<gene>
    <name evidence="8" type="ORF">ACFODT_16020</name>
</gene>
<evidence type="ECO:0000256" key="3">
    <source>
        <dbReference type="ARBA" id="ARBA00029447"/>
    </source>
</evidence>
<comment type="similarity">
    <text evidence="3">Belongs to the methyl-accepting chemotaxis (MCP) protein family.</text>
</comment>
<dbReference type="Proteomes" id="UP001595384">
    <property type="component" value="Unassembled WGS sequence"/>
</dbReference>